<sequence>MEYLLNKLYSDPIFSIKNLTTFQLNYFYDYFKCECLFEDQTSSQECFDDKEIAFRIYKNIKIELKQRVKLGVDYRNLH</sequence>
<reference evidence="1 2" key="1">
    <citation type="submission" date="2019-10" db="EMBL/GenBank/DDBJ databases">
        <title>New species of Slilvanegrellaceae.</title>
        <authorList>
            <person name="Pitt A."/>
            <person name="Hahn M.W."/>
        </authorList>
    </citation>
    <scope>NUCLEOTIDE SEQUENCE [LARGE SCALE GENOMIC DNA]</scope>
    <source>
        <strain evidence="1 2">SP-Ram-0.45-NSY-1</strain>
    </source>
</reference>
<gene>
    <name evidence="1" type="ORF">GCL60_14190</name>
</gene>
<dbReference type="AlphaFoldDB" id="A0A6N6VPN2"/>
<dbReference type="Proteomes" id="UP000437748">
    <property type="component" value="Unassembled WGS sequence"/>
</dbReference>
<proteinExistence type="predicted"/>
<dbReference type="RefSeq" id="WP_153421401.1">
    <property type="nucleotide sequence ID" value="NZ_WFLM01000005.1"/>
</dbReference>
<protein>
    <submittedName>
        <fullName evidence="1">Uncharacterized protein</fullName>
    </submittedName>
</protein>
<evidence type="ECO:0000313" key="1">
    <source>
        <dbReference type="EMBL" id="KAB8036984.1"/>
    </source>
</evidence>
<dbReference type="OrthoDB" id="9876151at2"/>
<dbReference type="EMBL" id="WFLM01000005">
    <property type="protein sequence ID" value="KAB8036984.1"/>
    <property type="molecule type" value="Genomic_DNA"/>
</dbReference>
<organism evidence="1 2">
    <name type="scientific">Silvanigrella paludirubra</name>
    <dbReference type="NCBI Taxonomy" id="2499159"/>
    <lineage>
        <taxon>Bacteria</taxon>
        <taxon>Pseudomonadati</taxon>
        <taxon>Bdellovibrionota</taxon>
        <taxon>Oligoflexia</taxon>
        <taxon>Silvanigrellales</taxon>
        <taxon>Silvanigrellaceae</taxon>
        <taxon>Silvanigrella</taxon>
    </lineage>
</organism>
<evidence type="ECO:0000313" key="2">
    <source>
        <dbReference type="Proteomes" id="UP000437748"/>
    </source>
</evidence>
<name>A0A6N6VPN2_9BACT</name>
<keyword evidence="2" id="KW-1185">Reference proteome</keyword>
<accession>A0A6N6VPN2</accession>
<comment type="caution">
    <text evidence="1">The sequence shown here is derived from an EMBL/GenBank/DDBJ whole genome shotgun (WGS) entry which is preliminary data.</text>
</comment>